<sequence>MNSFYKKINYCLNIIPNYMKSLFERFSYKNKYKVTPDNIDDVNAYVTYRIQHHKLIKVYDYHKILWEIIASVIAFGFLFWISLDIIVNGIITFVDPSFESTVFKYTKNTTGQAVINTLLIIFLSLLIAFPIALFSAIYLNEYAKSKRFKKVIYFFIDSFGSTPSILFGMFGLVVFIEWFGWTASGTKGTSLLVGSLTITLVILPMLIRSIQQALQAVPQEIRINAYGLGSSKWQTIRKLVLPQAMNNIISGIFLSMGRIIAETAPLYLTAGLTSSKNIGFLSSGQTLTTRIYANAIMATDLKQARYVQYEAAFVTLWIVLFLIVMGYVFVPYLKNLKVYFKQWFKKIIGYYRSPIADHLDIFETQIYKKYLLITYEQAEIMNYDIAVVKYAKIKNRIYEIKYIDEKAMEQLI</sequence>
<evidence type="ECO:0000256" key="5">
    <source>
        <dbReference type="ARBA" id="ARBA00022592"/>
    </source>
</evidence>
<dbReference type="PANTHER" id="PTHR30425:SF1">
    <property type="entry name" value="PHOSPHATE TRANSPORT SYSTEM PERMEASE PROTEIN PSTC"/>
    <property type="match status" value="1"/>
</dbReference>
<name>A0ABT3BN06_9BACT</name>
<dbReference type="Proteomes" id="UP001208245">
    <property type="component" value="Unassembled WGS sequence"/>
</dbReference>
<evidence type="ECO:0000256" key="6">
    <source>
        <dbReference type="ARBA" id="ARBA00022692"/>
    </source>
</evidence>
<keyword evidence="7 9" id="KW-1133">Transmembrane helix</keyword>
<proteinExistence type="inferred from homology"/>
<dbReference type="Gene3D" id="1.10.3720.10">
    <property type="entry name" value="MetI-like"/>
    <property type="match status" value="1"/>
</dbReference>
<comment type="subcellular location">
    <subcellularLocation>
        <location evidence="1 9">Cell membrane</location>
        <topology evidence="1 9">Multi-pass membrane protein</topology>
    </subcellularLocation>
</comment>
<keyword evidence="8 9" id="KW-0472">Membrane</keyword>
<dbReference type="InterPro" id="IPR035906">
    <property type="entry name" value="MetI-like_sf"/>
</dbReference>
<dbReference type="InterPro" id="IPR000515">
    <property type="entry name" value="MetI-like"/>
</dbReference>
<comment type="caution">
    <text evidence="11">The sequence shown here is derived from an EMBL/GenBank/DDBJ whole genome shotgun (WGS) entry which is preliminary data.</text>
</comment>
<keyword evidence="12" id="KW-1185">Reference proteome</keyword>
<evidence type="ECO:0000256" key="1">
    <source>
        <dbReference type="ARBA" id="ARBA00004651"/>
    </source>
</evidence>
<dbReference type="EMBL" id="JAOXHL010000003">
    <property type="protein sequence ID" value="MCV3728612.1"/>
    <property type="molecule type" value="Genomic_DNA"/>
</dbReference>
<keyword evidence="3" id="KW-0813">Transport</keyword>
<dbReference type="InterPro" id="IPR051124">
    <property type="entry name" value="Phosphate_Transport_Permease"/>
</dbReference>
<evidence type="ECO:0000256" key="9">
    <source>
        <dbReference type="RuleBase" id="RU363043"/>
    </source>
</evidence>
<feature type="transmembrane region" description="Helical" evidence="9">
    <location>
        <begin position="311"/>
        <end position="333"/>
    </location>
</feature>
<gene>
    <name evidence="11" type="primary">pstA</name>
    <name evidence="11" type="ORF">OF376_02400</name>
</gene>
<dbReference type="CDD" id="cd06261">
    <property type="entry name" value="TM_PBP2"/>
    <property type="match status" value="1"/>
</dbReference>
<dbReference type="SUPFAM" id="SSF161098">
    <property type="entry name" value="MetI-like"/>
    <property type="match status" value="1"/>
</dbReference>
<evidence type="ECO:0000259" key="10">
    <source>
        <dbReference type="PROSITE" id="PS50928"/>
    </source>
</evidence>
<evidence type="ECO:0000256" key="2">
    <source>
        <dbReference type="ARBA" id="ARBA00007069"/>
    </source>
</evidence>
<keyword evidence="6 9" id="KW-0812">Transmembrane</keyword>
<feature type="transmembrane region" description="Helical" evidence="9">
    <location>
        <begin position="239"/>
        <end position="261"/>
    </location>
</feature>
<dbReference type="RefSeq" id="WP_263821927.1">
    <property type="nucleotide sequence ID" value="NZ_JAOXHL010000003.1"/>
</dbReference>
<feature type="transmembrane region" description="Helical" evidence="9">
    <location>
        <begin position="151"/>
        <end position="176"/>
    </location>
</feature>
<evidence type="ECO:0000313" key="12">
    <source>
        <dbReference type="Proteomes" id="UP001208245"/>
    </source>
</evidence>
<reference evidence="11 12" key="1">
    <citation type="journal article" date="2020" name="Int. J. Syst. Evol. Microbiol.">
        <title>Ureaplasma miroungigenitalium sp. nov. isolated from northern elephant seals (Mirounga angustirostris) and Ureaplasma zalophigenitalium sp. nov. isolated from California sea lions (Zalophus californianus).</title>
        <authorList>
            <person name="Volokhov D.V."/>
            <person name="Gulland F.M."/>
            <person name="Gao Y."/>
            <person name="Chizhikov V.E."/>
        </authorList>
    </citation>
    <scope>NUCLEOTIDE SEQUENCE [LARGE SCALE GENOMIC DNA]</scope>
    <source>
        <strain evidence="11 12">ES3182-GEN</strain>
    </source>
</reference>
<evidence type="ECO:0000256" key="4">
    <source>
        <dbReference type="ARBA" id="ARBA00022475"/>
    </source>
</evidence>
<dbReference type="Pfam" id="PF00528">
    <property type="entry name" value="BPD_transp_1"/>
    <property type="match status" value="1"/>
</dbReference>
<keyword evidence="4 9" id="KW-1003">Cell membrane</keyword>
<protein>
    <recommendedName>
        <fullName evidence="9">Phosphate transport system permease protein PstA</fullName>
    </recommendedName>
</protein>
<dbReference type="NCBIfam" id="TIGR00974">
    <property type="entry name" value="3a0107s02c"/>
    <property type="match status" value="1"/>
</dbReference>
<dbReference type="InterPro" id="IPR005672">
    <property type="entry name" value="Phosphate_PstA"/>
</dbReference>
<evidence type="ECO:0000256" key="3">
    <source>
        <dbReference type="ARBA" id="ARBA00022448"/>
    </source>
</evidence>
<keyword evidence="5" id="KW-0592">Phosphate transport</keyword>
<organism evidence="11 12">
    <name type="scientific">Ureaplasma miroungigenitalium</name>
    <dbReference type="NCBI Taxonomy" id="1042321"/>
    <lineage>
        <taxon>Bacteria</taxon>
        <taxon>Bacillati</taxon>
        <taxon>Mycoplasmatota</taxon>
        <taxon>Mycoplasmoidales</taxon>
        <taxon>Mycoplasmoidaceae</taxon>
        <taxon>Ureaplasma</taxon>
    </lineage>
</organism>
<evidence type="ECO:0000256" key="8">
    <source>
        <dbReference type="ARBA" id="ARBA00023136"/>
    </source>
</evidence>
<feature type="transmembrane region" description="Helical" evidence="9">
    <location>
        <begin position="64"/>
        <end position="94"/>
    </location>
</feature>
<dbReference type="PROSITE" id="PS50928">
    <property type="entry name" value="ABC_TM1"/>
    <property type="match status" value="1"/>
</dbReference>
<evidence type="ECO:0000313" key="11">
    <source>
        <dbReference type="EMBL" id="MCV3728612.1"/>
    </source>
</evidence>
<feature type="transmembrane region" description="Helical" evidence="9">
    <location>
        <begin position="114"/>
        <end position="139"/>
    </location>
</feature>
<feature type="transmembrane region" description="Helical" evidence="9">
    <location>
        <begin position="188"/>
        <end position="207"/>
    </location>
</feature>
<accession>A0ABT3BN06</accession>
<comment type="similarity">
    <text evidence="2 9">Belongs to the binding-protein-dependent transport system permease family. CysTW subfamily.</text>
</comment>
<feature type="domain" description="ABC transmembrane type-1" evidence="10">
    <location>
        <begin position="114"/>
        <end position="329"/>
    </location>
</feature>
<dbReference type="PANTHER" id="PTHR30425">
    <property type="entry name" value="PHOSPHATE TRANSPORT SYSTEM PERMEASE PROTEIN PST"/>
    <property type="match status" value="1"/>
</dbReference>
<evidence type="ECO:0000256" key="7">
    <source>
        <dbReference type="ARBA" id="ARBA00022989"/>
    </source>
</evidence>